<name>E0UJ16_GLOV7</name>
<dbReference type="STRING" id="497965.Cyan7822_2626"/>
<organism evidence="1 2">
    <name type="scientific">Gloeothece verrucosa (strain PCC 7822)</name>
    <name type="common">Cyanothece sp. (strain PCC 7822)</name>
    <dbReference type="NCBI Taxonomy" id="497965"/>
    <lineage>
        <taxon>Bacteria</taxon>
        <taxon>Bacillati</taxon>
        <taxon>Cyanobacteriota</taxon>
        <taxon>Cyanophyceae</taxon>
        <taxon>Oscillatoriophycideae</taxon>
        <taxon>Chroococcales</taxon>
        <taxon>Aphanothecaceae</taxon>
        <taxon>Gloeothece</taxon>
        <taxon>Gloeothece verrucosa</taxon>
    </lineage>
</organism>
<dbReference type="KEGG" id="cyj:Cyan7822_2626"/>
<dbReference type="EMBL" id="CP002198">
    <property type="protein sequence ID" value="ADN14596.1"/>
    <property type="molecule type" value="Genomic_DNA"/>
</dbReference>
<accession>E0UJ16</accession>
<dbReference type="AlphaFoldDB" id="E0UJ16"/>
<dbReference type="HOGENOM" id="CLU_192951_0_0_3"/>
<dbReference type="Proteomes" id="UP000008206">
    <property type="component" value="Chromosome"/>
</dbReference>
<dbReference type="OrthoDB" id="467192at2"/>
<evidence type="ECO:0000313" key="1">
    <source>
        <dbReference type="EMBL" id="ADN14596.1"/>
    </source>
</evidence>
<protein>
    <submittedName>
        <fullName evidence="1">Uncharacterized protein</fullName>
    </submittedName>
</protein>
<gene>
    <name evidence="1" type="ordered locus">Cyan7822_2626</name>
</gene>
<sequence length="90" mass="10352">MTTSIQNQRKIYDEFIDFLAAGVTPETLVKFQYSDSAQEQIEDLIYRAKMGNLTPEEQKELDKLLVLEHIVTLAKAKAHIIMQTQSEQSH</sequence>
<reference evidence="2" key="1">
    <citation type="journal article" date="2011" name="MBio">
        <title>Novel metabolic attributes of the genus Cyanothece, comprising a group of unicellular nitrogen-fixing Cyanobacteria.</title>
        <authorList>
            <person name="Bandyopadhyay A."/>
            <person name="Elvitigala T."/>
            <person name="Welsh E."/>
            <person name="Stockel J."/>
            <person name="Liberton M."/>
            <person name="Min H."/>
            <person name="Sherman L.A."/>
            <person name="Pakrasi H.B."/>
        </authorList>
    </citation>
    <scope>NUCLEOTIDE SEQUENCE [LARGE SCALE GENOMIC DNA]</scope>
    <source>
        <strain evidence="2">PCC 7822</strain>
    </source>
</reference>
<evidence type="ECO:0000313" key="2">
    <source>
        <dbReference type="Proteomes" id="UP000008206"/>
    </source>
</evidence>
<proteinExistence type="predicted"/>
<keyword evidence="2" id="KW-1185">Reference proteome</keyword>
<dbReference type="eggNOG" id="ENOG5032WJW">
    <property type="taxonomic scope" value="Bacteria"/>
</dbReference>
<dbReference type="RefSeq" id="WP_013322701.1">
    <property type="nucleotide sequence ID" value="NC_014501.1"/>
</dbReference>